<sequence>MAAWDLAMRFSISDRTSGGAGHSAMAIAGDSASARINMRMA</sequence>
<evidence type="ECO:0000313" key="1">
    <source>
        <dbReference type="EMBL" id="MFC6760487.1"/>
    </source>
</evidence>
<evidence type="ECO:0000313" key="2">
    <source>
        <dbReference type="Proteomes" id="UP001596353"/>
    </source>
</evidence>
<dbReference type="Proteomes" id="UP001596353">
    <property type="component" value="Unassembled WGS sequence"/>
</dbReference>
<keyword evidence="2" id="KW-1185">Reference proteome</keyword>
<comment type="caution">
    <text evidence="1">The sequence shown here is derived from an EMBL/GenBank/DDBJ whole genome shotgun (WGS) entry which is preliminary data.</text>
</comment>
<proteinExistence type="predicted"/>
<gene>
    <name evidence="1" type="ORF">ACFQFQ_14820</name>
</gene>
<protein>
    <submittedName>
        <fullName evidence="1">Uncharacterized protein</fullName>
    </submittedName>
</protein>
<accession>A0ABW2B4I3</accession>
<name>A0ABW2B4I3_9RHOB</name>
<organism evidence="1 2">
    <name type="scientific">Sulfitobacter porphyrae</name>
    <dbReference type="NCBI Taxonomy" id="1246864"/>
    <lineage>
        <taxon>Bacteria</taxon>
        <taxon>Pseudomonadati</taxon>
        <taxon>Pseudomonadota</taxon>
        <taxon>Alphaproteobacteria</taxon>
        <taxon>Rhodobacterales</taxon>
        <taxon>Roseobacteraceae</taxon>
        <taxon>Sulfitobacter</taxon>
    </lineage>
</organism>
<reference evidence="2" key="1">
    <citation type="journal article" date="2019" name="Int. J. Syst. Evol. Microbiol.">
        <title>The Global Catalogue of Microorganisms (GCM) 10K type strain sequencing project: providing services to taxonomists for standard genome sequencing and annotation.</title>
        <authorList>
            <consortium name="The Broad Institute Genomics Platform"/>
            <consortium name="The Broad Institute Genome Sequencing Center for Infectious Disease"/>
            <person name="Wu L."/>
            <person name="Ma J."/>
        </authorList>
    </citation>
    <scope>NUCLEOTIDE SEQUENCE [LARGE SCALE GENOMIC DNA]</scope>
    <source>
        <strain evidence="2">CCUG 66188</strain>
    </source>
</reference>
<dbReference type="EMBL" id="JBHSWG010000001">
    <property type="protein sequence ID" value="MFC6760487.1"/>
    <property type="molecule type" value="Genomic_DNA"/>
</dbReference>